<dbReference type="GO" id="GO:0034237">
    <property type="term" value="F:protein kinase A regulatory subunit binding"/>
    <property type="evidence" value="ECO:0007669"/>
    <property type="project" value="TreeGrafter"/>
</dbReference>
<evidence type="ECO:0000256" key="3">
    <source>
        <dbReference type="SAM" id="MobiDB-lite"/>
    </source>
</evidence>
<feature type="region of interest" description="Disordered" evidence="3">
    <location>
        <begin position="185"/>
        <end position="207"/>
    </location>
</feature>
<feature type="compositionally biased region" description="Basic and acidic residues" evidence="3">
    <location>
        <begin position="886"/>
        <end position="903"/>
    </location>
</feature>
<keyword evidence="2" id="KW-0206">Cytoskeleton</keyword>
<dbReference type="Proteomes" id="UP000231279">
    <property type="component" value="Unassembled WGS sequence"/>
</dbReference>
<dbReference type="GO" id="GO:0005856">
    <property type="term" value="C:cytoskeleton"/>
    <property type="evidence" value="ECO:0007669"/>
    <property type="project" value="UniProtKB-SubCell"/>
</dbReference>
<keyword evidence="6" id="KW-1185">Reference proteome</keyword>
<comment type="function">
    <text evidence="2">Involved in regulation of actin and microtubule organization. Part of a WAVE complex that activates the Arp2/3 complex.</text>
</comment>
<keyword evidence="2" id="KW-0009">Actin-binding</keyword>
<feature type="compositionally biased region" description="Basic and acidic residues" evidence="3">
    <location>
        <begin position="1033"/>
        <end position="1046"/>
    </location>
</feature>
<dbReference type="Gene3D" id="1.20.5.340">
    <property type="match status" value="1"/>
</dbReference>
<dbReference type="GO" id="GO:2000601">
    <property type="term" value="P:positive regulation of Arp2/3 complex-mediated actin nucleation"/>
    <property type="evidence" value="ECO:0007669"/>
    <property type="project" value="TreeGrafter"/>
</dbReference>
<comment type="caution">
    <text evidence="5">The sequence shown here is derived from an EMBL/GenBank/DDBJ whole genome shotgun (WGS) entry which is preliminary data.</text>
</comment>
<gene>
    <name evidence="5" type="ORF">CDL12_07613</name>
</gene>
<dbReference type="PANTHER" id="PTHR12902">
    <property type="entry name" value="WASP-1"/>
    <property type="match status" value="1"/>
</dbReference>
<feature type="compositionally biased region" description="Low complexity" evidence="3">
    <location>
        <begin position="458"/>
        <end position="469"/>
    </location>
</feature>
<evidence type="ECO:0000256" key="2">
    <source>
        <dbReference type="RuleBase" id="RU367034"/>
    </source>
</evidence>
<feature type="region of interest" description="Disordered" evidence="3">
    <location>
        <begin position="421"/>
        <end position="486"/>
    </location>
</feature>
<feature type="compositionally biased region" description="Basic residues" evidence="3">
    <location>
        <begin position="185"/>
        <end position="194"/>
    </location>
</feature>
<dbReference type="GO" id="GO:0030036">
    <property type="term" value="P:actin cytoskeleton organization"/>
    <property type="evidence" value="ECO:0007669"/>
    <property type="project" value="UniProtKB-UniRule"/>
</dbReference>
<feature type="compositionally biased region" description="Basic and acidic residues" evidence="3">
    <location>
        <begin position="1211"/>
        <end position="1220"/>
    </location>
</feature>
<feature type="compositionally biased region" description="Polar residues" evidence="3">
    <location>
        <begin position="1194"/>
        <end position="1210"/>
    </location>
</feature>
<proteinExistence type="inferred from homology"/>
<dbReference type="PROSITE" id="PS51082">
    <property type="entry name" value="WH2"/>
    <property type="match status" value="1"/>
</dbReference>
<dbReference type="OrthoDB" id="1929108at2759"/>
<feature type="region of interest" description="Disordered" evidence="3">
    <location>
        <begin position="592"/>
        <end position="611"/>
    </location>
</feature>
<feature type="compositionally biased region" description="Polar residues" evidence="3">
    <location>
        <begin position="1339"/>
        <end position="1349"/>
    </location>
</feature>
<dbReference type="EMBL" id="NKXS01001232">
    <property type="protein sequence ID" value="PIN19709.1"/>
    <property type="molecule type" value="Genomic_DNA"/>
</dbReference>
<feature type="domain" description="WH2" evidence="4">
    <location>
        <begin position="1530"/>
        <end position="1548"/>
    </location>
</feature>
<evidence type="ECO:0000313" key="5">
    <source>
        <dbReference type="EMBL" id="PIN19709.1"/>
    </source>
</evidence>
<feature type="region of interest" description="Disordered" evidence="3">
    <location>
        <begin position="506"/>
        <end position="528"/>
    </location>
</feature>
<evidence type="ECO:0000313" key="6">
    <source>
        <dbReference type="Proteomes" id="UP000231279"/>
    </source>
</evidence>
<accession>A0A2G9HQA3</accession>
<protein>
    <recommendedName>
        <fullName evidence="2">Protein SCAR</fullName>
    </recommendedName>
    <alternativeName>
        <fullName evidence="2">Protein WAVE</fullName>
    </alternativeName>
</protein>
<dbReference type="STRING" id="429701.A0A2G9HQA3"/>
<feature type="compositionally biased region" description="Low complexity" evidence="3">
    <location>
        <begin position="432"/>
        <end position="447"/>
    </location>
</feature>
<dbReference type="PANTHER" id="PTHR12902:SF1">
    <property type="entry name" value="WISKOTT-ALDRICH SYNDROME PROTEIN FAMILY MEMBER"/>
    <property type="match status" value="1"/>
</dbReference>
<feature type="compositionally biased region" description="Basic and acidic residues" evidence="3">
    <location>
        <begin position="942"/>
        <end position="954"/>
    </location>
</feature>
<feature type="compositionally biased region" description="Acidic residues" evidence="3">
    <location>
        <begin position="1012"/>
        <end position="1024"/>
    </location>
</feature>
<feature type="compositionally biased region" description="Basic and acidic residues" evidence="3">
    <location>
        <begin position="992"/>
        <end position="1004"/>
    </location>
</feature>
<feature type="compositionally biased region" description="Polar residues" evidence="3">
    <location>
        <begin position="1319"/>
        <end position="1329"/>
    </location>
</feature>
<dbReference type="GO" id="GO:0003779">
    <property type="term" value="F:actin binding"/>
    <property type="evidence" value="ECO:0007669"/>
    <property type="project" value="UniProtKB-UniRule"/>
</dbReference>
<feature type="region of interest" description="Disordered" evidence="3">
    <location>
        <begin position="554"/>
        <end position="583"/>
    </location>
</feature>
<dbReference type="InterPro" id="IPR003124">
    <property type="entry name" value="WH2_dom"/>
</dbReference>
<feature type="region of interest" description="Disordered" evidence="3">
    <location>
        <begin position="1082"/>
        <end position="1150"/>
    </location>
</feature>
<feature type="region of interest" description="Disordered" evidence="3">
    <location>
        <begin position="1317"/>
        <end position="1349"/>
    </location>
</feature>
<evidence type="ECO:0000256" key="1">
    <source>
        <dbReference type="ARBA" id="ARBA00006993"/>
    </source>
</evidence>
<comment type="similarity">
    <text evidence="1 2">Belongs to the SCAR/WAVE family.</text>
</comment>
<evidence type="ECO:0000259" key="4">
    <source>
        <dbReference type="PROSITE" id="PS51082"/>
    </source>
</evidence>
<feature type="compositionally biased region" description="Acidic residues" evidence="3">
    <location>
        <begin position="962"/>
        <end position="976"/>
    </location>
</feature>
<feature type="region of interest" description="Disordered" evidence="3">
    <location>
        <begin position="294"/>
        <end position="316"/>
    </location>
</feature>
<reference evidence="6" key="1">
    <citation type="journal article" date="2018" name="Gigascience">
        <title>Genome assembly of the Pink Ipe (Handroanthus impetiginosus, Bignoniaceae), a highly valued, ecologically keystone Neotropical timber forest tree.</title>
        <authorList>
            <person name="Silva-Junior O.B."/>
            <person name="Grattapaglia D."/>
            <person name="Novaes E."/>
            <person name="Collevatti R.G."/>
        </authorList>
    </citation>
    <scope>NUCLEOTIDE SEQUENCE [LARGE SCALE GENOMIC DNA]</scope>
    <source>
        <strain evidence="6">cv. UFG-1</strain>
    </source>
</reference>
<keyword evidence="2" id="KW-0963">Cytoplasm</keyword>
<feature type="region of interest" description="Disordered" evidence="3">
    <location>
        <begin position="1183"/>
        <end position="1220"/>
    </location>
</feature>
<sequence length="1592" mass="173299">MPMVRYEIRNEYSLADPELYRAADKDDPEALLEGVAMAGLVGVLRQLGDLAEFAAEIFHNLHEEVMATAARGHSLMTRVQQLETEVPYIERAFLSQTDHSSFFYHAGVDWHPNLQIDQSLVTQGDLPRFIMDSYEECRAPPRLFLLDKFDVAGAGACLKRYTDPSFFKVETSEMTTADVQREKKIRKAKKKGPRWRNGETPEVQPTSHAKLHQLFLEERVENGVGNPSRRAKLKRRLNGFPFDLRPGKSYMEKLLKSPSPDHKVLHEVTLNSSRLMVATNDVNLPGLEVLEVRSVSPDRESVGRKRSPPSSPDRDEIMLNSFKYKTSEVPVDEKISDLPSSYPSTGTDNISSIKVTGEKVIAVDAENNVHDRLTGDQSDGIASEVDDYVDAPSIMESEMDMDSELRVKNDFTSSHNKNQLLASNANEERFHSSSSDSRSTGDSTISDEGNNSSRKEMYSSSSSNSPSTSAENLQPEEFSAKGFPSADVPEIEIVDTSSHEKIVGEDLPIDQHSKPVVPDDTCPGTDAITNHKAESEQLSSCLCSNQSIYTTVSSDSGVMQNGMLKGPESDEMASTLDDNRGPESYELASTLASTLDDNRGPESDEMASTLDDREQKRNLAIDPLCSPSVSDFVSPSGDDSPRSCAGELVDEPIGEIVRTVSTVPGVHSRTTDSIVTISSSVPHEDESDKEHQNLVEDIASPLNKLNVFSVNPNVTSDIISFENLIQGKSDDYPDIAHNGGNIKSMVSEGEYLIDELDNDNPNVCSNAPNCIPSNLDDSLGKKLEETSPVGAQTVDAEETQSNSSIENQVSLENVRFSDLANFLDWPRACSDAYAGDDIPEGVTTLNETLPLGTPKTSEVVGLRGTAITGGIPPDDPEALGSSFSTPEDREERGRTSPTVEKDGITPCTDSTGQEVPEISDSADPESVNEVPVSFSTPEDPEEPGRTSHTVEKDGITPCMDSTGEEVPEISDSDPESVNEVPISFSTPEDPEEPGRTSHTVEKDGITPCMDSTGEEVPEISDSADPESVNEVRVPLDESHSEEDRSYTADMASAVPAVSENAIVDNVLNKLVEEHNFCLEDSGLYGLENDKNSASGSHGEASMVEKVSQTKDDHPKSEVSDTGPNSYLDHAATIQPLLERSGMDTEQEVFQQNGLGNHVSDAPFFPVDYEAEESMVQEKIGLPPSQLDQEMPHSGETSSELSPSLPNNHQQMPDHDDRKENNNAASMFSLISYQGPPSVSDISRLSNYGLSVPGYPMDPLGSVVSPSNPFSGTNHINVDDLPPLPPLPPVQWRMGKLQHASSSTGGEMTKHKELFPQLISPPTASTNDVSSAPLAPSTDAVHSSPRTTSTDEASFLLEEAKHSAVQTAPETASEEKLENSCSSLTATIIPVTALKEEKVENSSSSLGASVSKEREVENSCTSLEASVISETILKEKKVENSCSTLDASVLHETVDLPQEVENKKQQQQFVMPTLESELTSPADEDGVANGNRTVKLPRRRNPLIDDVAALDKSKLRKVTERVRPQAQKVDERDSLLEQIRTKSFNLKPAIVSRPSIRGPNTNLRVAAILEKANAIRQAFAGSDEDDDDSWSDS</sequence>
<name>A0A2G9HQA3_9LAMI</name>
<comment type="subcellular location">
    <subcellularLocation>
        <location evidence="2">Cytoplasm</location>
        <location evidence="2">Cytoskeleton</location>
    </subcellularLocation>
</comment>
<dbReference type="InterPro" id="IPR028288">
    <property type="entry name" value="SCAR/WAVE_fam"/>
</dbReference>
<organism evidence="5 6">
    <name type="scientific">Handroanthus impetiginosus</name>
    <dbReference type="NCBI Taxonomy" id="429701"/>
    <lineage>
        <taxon>Eukaryota</taxon>
        <taxon>Viridiplantae</taxon>
        <taxon>Streptophyta</taxon>
        <taxon>Embryophyta</taxon>
        <taxon>Tracheophyta</taxon>
        <taxon>Spermatophyta</taxon>
        <taxon>Magnoliopsida</taxon>
        <taxon>eudicotyledons</taxon>
        <taxon>Gunneridae</taxon>
        <taxon>Pentapetalae</taxon>
        <taxon>asterids</taxon>
        <taxon>lamiids</taxon>
        <taxon>Lamiales</taxon>
        <taxon>Bignoniaceae</taxon>
        <taxon>Crescentiina</taxon>
        <taxon>Tabebuia alliance</taxon>
        <taxon>Handroanthus</taxon>
    </lineage>
</organism>
<feature type="compositionally biased region" description="Basic and acidic residues" evidence="3">
    <location>
        <begin position="1107"/>
        <end position="1118"/>
    </location>
</feature>
<dbReference type="Gene3D" id="6.10.280.150">
    <property type="match status" value="2"/>
</dbReference>
<dbReference type="GO" id="GO:0071933">
    <property type="term" value="F:Arp2/3 complex binding"/>
    <property type="evidence" value="ECO:0007669"/>
    <property type="project" value="TreeGrafter"/>
</dbReference>
<feature type="region of interest" description="Disordered" evidence="3">
    <location>
        <begin position="867"/>
        <end position="1048"/>
    </location>
</feature>